<evidence type="ECO:0000313" key="11">
    <source>
        <dbReference type="EMBL" id="GAJ38638.1"/>
    </source>
</evidence>
<dbReference type="PANTHER" id="PTHR35091">
    <property type="entry name" value="FLAGELLAR PROTEIN FLIL"/>
    <property type="match status" value="1"/>
</dbReference>
<comment type="subcellular location">
    <subcellularLocation>
        <location evidence="2">Cell membrane</location>
        <topology evidence="2">Single-pass membrane protein</topology>
    </subcellularLocation>
</comment>
<dbReference type="GO" id="GO:0071978">
    <property type="term" value="P:bacterial-type flagellum-dependent swarming motility"/>
    <property type="evidence" value="ECO:0007669"/>
    <property type="project" value="TreeGrafter"/>
</dbReference>
<keyword evidence="6 10" id="KW-0812">Transmembrane</keyword>
<evidence type="ECO:0000256" key="6">
    <source>
        <dbReference type="ARBA" id="ARBA00022692"/>
    </source>
</evidence>
<evidence type="ECO:0000256" key="4">
    <source>
        <dbReference type="ARBA" id="ARBA00022475"/>
    </source>
</evidence>
<evidence type="ECO:0000256" key="5">
    <source>
        <dbReference type="ARBA" id="ARBA00022500"/>
    </source>
</evidence>
<evidence type="ECO:0000256" key="9">
    <source>
        <dbReference type="ARBA" id="ARBA00023136"/>
    </source>
</evidence>
<dbReference type="EMBL" id="BAWO01000005">
    <property type="protein sequence ID" value="GAJ38638.1"/>
    <property type="molecule type" value="Genomic_DNA"/>
</dbReference>
<sequence>MKSNKLVKTMVTILVVIALIGTVALIAVMKLTGQKETGAPSVDEIVESSFDIPDITTNLADGSYVKVSFKIQTDSKDGKEEAEKRDFQIKNIIIEELAEMKAENFKGKKGMIALEERLKQQINQVMQEGKVEQVYITSFILQ</sequence>
<accession>A0A023DBD8</accession>
<dbReference type="OrthoDB" id="2381796at2"/>
<keyword evidence="12" id="KW-1185">Reference proteome</keyword>
<dbReference type="InterPro" id="IPR005503">
    <property type="entry name" value="FliL"/>
</dbReference>
<evidence type="ECO:0000313" key="12">
    <source>
        <dbReference type="Proteomes" id="UP000023561"/>
    </source>
</evidence>
<keyword evidence="8 10" id="KW-1133">Transmembrane helix</keyword>
<keyword evidence="11" id="KW-0282">Flagellum</keyword>
<dbReference type="GeneID" id="301191757"/>
<proteinExistence type="inferred from homology"/>
<dbReference type="Pfam" id="PF03748">
    <property type="entry name" value="FliL"/>
    <property type="match status" value="1"/>
</dbReference>
<gene>
    <name evidence="11" type="primary">fliL</name>
    <name evidence="11" type="ORF">GCA01S_005_00700</name>
</gene>
<keyword evidence="11" id="KW-0966">Cell projection</keyword>
<dbReference type="PANTHER" id="PTHR35091:SF2">
    <property type="entry name" value="FLAGELLAR PROTEIN FLIL"/>
    <property type="match status" value="1"/>
</dbReference>
<keyword evidence="7 10" id="KW-0283">Flagellar rotation</keyword>
<reference evidence="11 12" key="1">
    <citation type="submission" date="2014-04" db="EMBL/GenBank/DDBJ databases">
        <title>Whole genome shotgun sequence of Geobacillus caldoxylosilyticus NBRC 107762.</title>
        <authorList>
            <person name="Hosoyama A."/>
            <person name="Hosoyama Y."/>
            <person name="Katano-Makiyama Y."/>
            <person name="Tsuchikane K."/>
            <person name="Ohji S."/>
            <person name="Ichikawa N."/>
            <person name="Yamazoe A."/>
            <person name="Fujita N."/>
        </authorList>
    </citation>
    <scope>NUCLEOTIDE SEQUENCE [LARGE SCALE GENOMIC DNA]</scope>
    <source>
        <strain evidence="11 12">NBRC 107762</strain>
    </source>
</reference>
<keyword evidence="4 10" id="KW-1003">Cell membrane</keyword>
<comment type="caution">
    <text evidence="11">The sequence shown here is derived from an EMBL/GenBank/DDBJ whole genome shotgun (WGS) entry which is preliminary data.</text>
</comment>
<organism evidence="11 12">
    <name type="scientific">Parageobacillus caldoxylosilyticus NBRC 107762</name>
    <dbReference type="NCBI Taxonomy" id="1220594"/>
    <lineage>
        <taxon>Bacteria</taxon>
        <taxon>Bacillati</taxon>
        <taxon>Bacillota</taxon>
        <taxon>Bacilli</taxon>
        <taxon>Bacillales</taxon>
        <taxon>Anoxybacillaceae</taxon>
        <taxon>Saccharococcus</taxon>
    </lineage>
</organism>
<dbReference type="GO" id="GO:0005886">
    <property type="term" value="C:plasma membrane"/>
    <property type="evidence" value="ECO:0007669"/>
    <property type="project" value="UniProtKB-SubCell"/>
</dbReference>
<dbReference type="NCBIfam" id="NF005826">
    <property type="entry name" value="PRK07718.1"/>
    <property type="match status" value="1"/>
</dbReference>
<evidence type="ECO:0000256" key="3">
    <source>
        <dbReference type="ARBA" id="ARBA00008281"/>
    </source>
</evidence>
<evidence type="ECO:0000256" key="1">
    <source>
        <dbReference type="ARBA" id="ARBA00002254"/>
    </source>
</evidence>
<dbReference type="GO" id="GO:0009425">
    <property type="term" value="C:bacterial-type flagellum basal body"/>
    <property type="evidence" value="ECO:0007669"/>
    <property type="project" value="InterPro"/>
</dbReference>
<keyword evidence="5 10" id="KW-0145">Chemotaxis</keyword>
<name>A0A023DBD8_9BACL</name>
<evidence type="ECO:0000256" key="2">
    <source>
        <dbReference type="ARBA" id="ARBA00004162"/>
    </source>
</evidence>
<dbReference type="GO" id="GO:0006935">
    <property type="term" value="P:chemotaxis"/>
    <property type="evidence" value="ECO:0007669"/>
    <property type="project" value="UniProtKB-KW"/>
</dbReference>
<protein>
    <recommendedName>
        <fullName evidence="10">Flagellar protein FliL</fullName>
    </recommendedName>
</protein>
<keyword evidence="9 10" id="KW-0472">Membrane</keyword>
<evidence type="ECO:0000256" key="8">
    <source>
        <dbReference type="ARBA" id="ARBA00022989"/>
    </source>
</evidence>
<comment type="function">
    <text evidence="1 10">Controls the rotational direction of flagella during chemotaxis.</text>
</comment>
<keyword evidence="11" id="KW-0969">Cilium</keyword>
<evidence type="ECO:0000256" key="10">
    <source>
        <dbReference type="RuleBase" id="RU364125"/>
    </source>
</evidence>
<dbReference type="RefSeq" id="WP_017437079.1">
    <property type="nucleotide sequence ID" value="NZ_BAWO01000005.1"/>
</dbReference>
<evidence type="ECO:0000256" key="7">
    <source>
        <dbReference type="ARBA" id="ARBA00022779"/>
    </source>
</evidence>
<comment type="similarity">
    <text evidence="3 10">Belongs to the FliL family.</text>
</comment>
<dbReference type="Proteomes" id="UP000023561">
    <property type="component" value="Unassembled WGS sequence"/>
</dbReference>
<dbReference type="AlphaFoldDB" id="A0A023DBD8"/>
<feature type="transmembrane region" description="Helical" evidence="10">
    <location>
        <begin position="6"/>
        <end position="28"/>
    </location>
</feature>